<organism evidence="2 3">
    <name type="scientific">Oryza sativa subsp. japonica</name>
    <name type="common">Rice</name>
    <dbReference type="NCBI Taxonomy" id="39947"/>
    <lineage>
        <taxon>Eukaryota</taxon>
        <taxon>Viridiplantae</taxon>
        <taxon>Streptophyta</taxon>
        <taxon>Embryophyta</taxon>
        <taxon>Tracheophyta</taxon>
        <taxon>Spermatophyta</taxon>
        <taxon>Magnoliopsida</taxon>
        <taxon>Liliopsida</taxon>
        <taxon>Poales</taxon>
        <taxon>Poaceae</taxon>
        <taxon>BOP clade</taxon>
        <taxon>Oryzoideae</taxon>
        <taxon>Oryzeae</taxon>
        <taxon>Oryzinae</taxon>
        <taxon>Oryza</taxon>
        <taxon>Oryza sativa</taxon>
    </lineage>
</organism>
<sequence length="282" mass="28363">MAAARPNLDGAPSRRITGGPTRGAEASQTWCGGGESGAAAAGSGLPTGGSGASTPELAGASRSQAVTTGAGERPACAETRPTAVEDAVTVGSGGRGGGGSGGRGGGRRRRPRWRRQRRTRWRRQRRPARGGRSGGRNRGWHAREARPRKACGQPGVAAACGCISGVGAGLDGAKGTGGGGGEAQAAEAMLPSPGFSFGQIWRGGRRVVERRGPGPALRDGGSRKSADGGASIGRRTTAVGIPSESLAQVFVPTMTMSSGVVTLLGALLRYPSSLGKELWTKT</sequence>
<reference evidence="3" key="2">
    <citation type="journal article" date="2008" name="Nucleic Acids Res.">
        <title>The rice annotation project database (RAP-DB): 2008 update.</title>
        <authorList>
            <consortium name="The rice annotation project (RAP)"/>
        </authorList>
    </citation>
    <scope>GENOME REANNOTATION</scope>
    <source>
        <strain evidence="3">cv. Nipponbare</strain>
    </source>
</reference>
<feature type="compositionally biased region" description="Gly residues" evidence="1">
    <location>
        <begin position="91"/>
        <end position="104"/>
    </location>
</feature>
<feature type="compositionally biased region" description="Basic residues" evidence="1">
    <location>
        <begin position="105"/>
        <end position="129"/>
    </location>
</feature>
<feature type="region of interest" description="Disordered" evidence="1">
    <location>
        <begin position="210"/>
        <end position="235"/>
    </location>
</feature>
<gene>
    <name evidence="2" type="primary">OJ1038_A06.26</name>
</gene>
<dbReference type="Proteomes" id="UP000000763">
    <property type="component" value="Chromosome 2"/>
</dbReference>
<name>Q6ZIR4_ORYSJ</name>
<accession>Q6ZIR4</accession>
<dbReference type="AlphaFoldDB" id="Q6ZIR4"/>
<evidence type="ECO:0000313" key="3">
    <source>
        <dbReference type="Proteomes" id="UP000000763"/>
    </source>
</evidence>
<feature type="region of interest" description="Disordered" evidence="1">
    <location>
        <begin position="1"/>
        <end position="147"/>
    </location>
</feature>
<reference evidence="3" key="1">
    <citation type="journal article" date="2005" name="Nature">
        <title>The map-based sequence of the rice genome.</title>
        <authorList>
            <consortium name="International rice genome sequencing project (IRGSP)"/>
            <person name="Matsumoto T."/>
            <person name="Wu J."/>
            <person name="Kanamori H."/>
            <person name="Katayose Y."/>
            <person name="Fujisawa M."/>
            <person name="Namiki N."/>
            <person name="Mizuno H."/>
            <person name="Yamamoto K."/>
            <person name="Antonio B.A."/>
            <person name="Baba T."/>
            <person name="Sakata K."/>
            <person name="Nagamura Y."/>
            <person name="Aoki H."/>
            <person name="Arikawa K."/>
            <person name="Arita K."/>
            <person name="Bito T."/>
            <person name="Chiden Y."/>
            <person name="Fujitsuka N."/>
            <person name="Fukunaka R."/>
            <person name="Hamada M."/>
            <person name="Harada C."/>
            <person name="Hayashi A."/>
            <person name="Hijishita S."/>
            <person name="Honda M."/>
            <person name="Hosokawa S."/>
            <person name="Ichikawa Y."/>
            <person name="Idonuma A."/>
            <person name="Iijima M."/>
            <person name="Ikeda M."/>
            <person name="Ikeno M."/>
            <person name="Ito K."/>
            <person name="Ito S."/>
            <person name="Ito T."/>
            <person name="Ito Y."/>
            <person name="Ito Y."/>
            <person name="Iwabuchi A."/>
            <person name="Kamiya K."/>
            <person name="Karasawa W."/>
            <person name="Kurita K."/>
            <person name="Katagiri S."/>
            <person name="Kikuta A."/>
            <person name="Kobayashi H."/>
            <person name="Kobayashi N."/>
            <person name="Machita K."/>
            <person name="Maehara T."/>
            <person name="Masukawa M."/>
            <person name="Mizubayashi T."/>
            <person name="Mukai Y."/>
            <person name="Nagasaki H."/>
            <person name="Nagata Y."/>
            <person name="Naito S."/>
            <person name="Nakashima M."/>
            <person name="Nakama Y."/>
            <person name="Nakamichi Y."/>
            <person name="Nakamura M."/>
            <person name="Meguro A."/>
            <person name="Negishi M."/>
            <person name="Ohta I."/>
            <person name="Ohta T."/>
            <person name="Okamoto M."/>
            <person name="Ono N."/>
            <person name="Saji S."/>
            <person name="Sakaguchi M."/>
            <person name="Sakai K."/>
            <person name="Shibata M."/>
            <person name="Shimokawa T."/>
            <person name="Song J."/>
            <person name="Takazaki Y."/>
            <person name="Terasawa K."/>
            <person name="Tsugane M."/>
            <person name="Tsuji K."/>
            <person name="Ueda S."/>
            <person name="Waki K."/>
            <person name="Yamagata H."/>
            <person name="Yamamoto M."/>
            <person name="Yamamoto S."/>
            <person name="Yamane H."/>
            <person name="Yoshiki S."/>
            <person name="Yoshihara R."/>
            <person name="Yukawa K."/>
            <person name="Zhong H."/>
            <person name="Yano M."/>
            <person name="Yuan Q."/>
            <person name="Ouyang S."/>
            <person name="Liu J."/>
            <person name="Jones K.M."/>
            <person name="Gansberger K."/>
            <person name="Moffat K."/>
            <person name="Hill J."/>
            <person name="Bera J."/>
            <person name="Fadrosh D."/>
            <person name="Jin S."/>
            <person name="Johri S."/>
            <person name="Kim M."/>
            <person name="Overton L."/>
            <person name="Reardon M."/>
            <person name="Tsitrin T."/>
            <person name="Vuong H."/>
            <person name="Weaver B."/>
            <person name="Ciecko A."/>
            <person name="Tallon L."/>
            <person name="Jackson J."/>
            <person name="Pai G."/>
            <person name="Aken S.V."/>
            <person name="Utterback T."/>
            <person name="Reidmuller S."/>
            <person name="Feldblyum T."/>
            <person name="Hsiao J."/>
            <person name="Zismann V."/>
            <person name="Iobst S."/>
            <person name="de Vazeille A.R."/>
            <person name="Buell C.R."/>
            <person name="Ying K."/>
            <person name="Li Y."/>
            <person name="Lu T."/>
            <person name="Huang Y."/>
            <person name="Zhao Q."/>
            <person name="Feng Q."/>
            <person name="Zhang L."/>
            <person name="Zhu J."/>
            <person name="Weng Q."/>
            <person name="Mu J."/>
            <person name="Lu Y."/>
            <person name="Fan D."/>
            <person name="Liu Y."/>
            <person name="Guan J."/>
            <person name="Zhang Y."/>
            <person name="Yu S."/>
            <person name="Liu X."/>
            <person name="Zhang Y."/>
            <person name="Hong G."/>
            <person name="Han B."/>
            <person name="Choisne N."/>
            <person name="Demange N."/>
            <person name="Orjeda G."/>
            <person name="Samain S."/>
            <person name="Cattolico L."/>
            <person name="Pelletier E."/>
            <person name="Couloux A."/>
            <person name="Segurens B."/>
            <person name="Wincker P."/>
            <person name="D'Hont A."/>
            <person name="Scarpelli C."/>
            <person name="Weissenbach J."/>
            <person name="Salanoubat M."/>
            <person name="Quetier F."/>
            <person name="Yu Y."/>
            <person name="Kim H.R."/>
            <person name="Rambo T."/>
            <person name="Currie J."/>
            <person name="Collura K."/>
            <person name="Luo M."/>
            <person name="Yang T."/>
            <person name="Ammiraju J.S.S."/>
            <person name="Engler F."/>
            <person name="Soderlund C."/>
            <person name="Wing R.A."/>
            <person name="Palmer L.E."/>
            <person name="de la Bastide M."/>
            <person name="Spiegel L."/>
            <person name="Nascimento L."/>
            <person name="Zutavern T."/>
            <person name="O'Shaughnessy A."/>
            <person name="Dike S."/>
            <person name="Dedhia N."/>
            <person name="Preston R."/>
            <person name="Balija V."/>
            <person name="McCombie W.R."/>
            <person name="Chow T."/>
            <person name="Chen H."/>
            <person name="Chung M."/>
            <person name="Chen C."/>
            <person name="Shaw J."/>
            <person name="Wu H."/>
            <person name="Hsiao K."/>
            <person name="Chao Y."/>
            <person name="Chu M."/>
            <person name="Cheng C."/>
            <person name="Hour A."/>
            <person name="Lee P."/>
            <person name="Lin S."/>
            <person name="Lin Y."/>
            <person name="Liou J."/>
            <person name="Liu S."/>
            <person name="Hsing Y."/>
            <person name="Raghuvanshi S."/>
            <person name="Mohanty A."/>
            <person name="Bharti A.K."/>
            <person name="Gaur A."/>
            <person name="Gupta V."/>
            <person name="Kumar D."/>
            <person name="Ravi V."/>
            <person name="Vij S."/>
            <person name="Kapur A."/>
            <person name="Khurana P."/>
            <person name="Khurana P."/>
            <person name="Khurana J.P."/>
            <person name="Tyagi A.K."/>
            <person name="Gaikwad K."/>
            <person name="Singh A."/>
            <person name="Dalal V."/>
            <person name="Srivastava S."/>
            <person name="Dixit A."/>
            <person name="Pal A.K."/>
            <person name="Ghazi I.A."/>
            <person name="Yadav M."/>
            <person name="Pandit A."/>
            <person name="Bhargava A."/>
            <person name="Sureshbabu K."/>
            <person name="Batra K."/>
            <person name="Sharma T.R."/>
            <person name="Mohapatra T."/>
            <person name="Singh N.K."/>
            <person name="Messing J."/>
            <person name="Nelson A.B."/>
            <person name="Fuks G."/>
            <person name="Kavchok S."/>
            <person name="Keizer G."/>
            <person name="Linton E."/>
            <person name="Llaca V."/>
            <person name="Song R."/>
            <person name="Tanyolac B."/>
            <person name="Young S."/>
            <person name="Ho-Il K."/>
            <person name="Hahn J.H."/>
            <person name="Sangsakoo G."/>
            <person name="Vanavichit A."/>
            <person name="de Mattos Luiz.A.T."/>
            <person name="Zimmer P.D."/>
            <person name="Malone G."/>
            <person name="Dellagostin O."/>
            <person name="de Oliveira A.C."/>
            <person name="Bevan M."/>
            <person name="Bancroft I."/>
            <person name="Minx P."/>
            <person name="Cordum H."/>
            <person name="Wilson R."/>
            <person name="Cheng Z."/>
            <person name="Jin W."/>
            <person name="Jiang J."/>
            <person name="Leong S.A."/>
            <person name="Iwama H."/>
            <person name="Gojobori T."/>
            <person name="Itoh T."/>
            <person name="Niimura Y."/>
            <person name="Fujii Y."/>
            <person name="Habara T."/>
            <person name="Sakai H."/>
            <person name="Sato Y."/>
            <person name="Wilson G."/>
            <person name="Kumar K."/>
            <person name="McCouch S."/>
            <person name="Juretic N."/>
            <person name="Hoen D."/>
            <person name="Wright S."/>
            <person name="Bruskiewich R."/>
            <person name="Bureau T."/>
            <person name="Miyao A."/>
            <person name="Hirochika H."/>
            <person name="Nishikawa T."/>
            <person name="Kadowaki K."/>
            <person name="Sugiura M."/>
            <person name="Burr B."/>
            <person name="Sasaki T."/>
        </authorList>
    </citation>
    <scope>NUCLEOTIDE SEQUENCE [LARGE SCALE GENOMIC DNA]</scope>
    <source>
        <strain evidence="3">cv. Nipponbare</strain>
    </source>
</reference>
<evidence type="ECO:0000313" key="2">
    <source>
        <dbReference type="EMBL" id="BAD07501.1"/>
    </source>
</evidence>
<dbReference type="EMBL" id="AP003983">
    <property type="protein sequence ID" value="BAD07501.1"/>
    <property type="molecule type" value="Genomic_DNA"/>
</dbReference>
<protein>
    <submittedName>
        <fullName evidence="2">Uncharacterized protein</fullName>
    </submittedName>
</protein>
<proteinExistence type="predicted"/>
<evidence type="ECO:0000256" key="1">
    <source>
        <dbReference type="SAM" id="MobiDB-lite"/>
    </source>
</evidence>